<gene>
    <name evidence="2" type="ORF">CMV_030765</name>
</gene>
<dbReference type="Proteomes" id="UP000737018">
    <property type="component" value="Unassembled WGS sequence"/>
</dbReference>
<dbReference type="EMBL" id="JRKL02013699">
    <property type="protein sequence ID" value="KAF3942590.1"/>
    <property type="molecule type" value="Genomic_DNA"/>
</dbReference>
<comment type="caution">
    <text evidence="2">The sequence shown here is derived from an EMBL/GenBank/DDBJ whole genome shotgun (WGS) entry which is preliminary data.</text>
</comment>
<organism evidence="2 3">
    <name type="scientific">Castanea mollissima</name>
    <name type="common">Chinese chestnut</name>
    <dbReference type="NCBI Taxonomy" id="60419"/>
    <lineage>
        <taxon>Eukaryota</taxon>
        <taxon>Viridiplantae</taxon>
        <taxon>Streptophyta</taxon>
        <taxon>Embryophyta</taxon>
        <taxon>Tracheophyta</taxon>
        <taxon>Spermatophyta</taxon>
        <taxon>Magnoliopsida</taxon>
        <taxon>eudicotyledons</taxon>
        <taxon>Gunneridae</taxon>
        <taxon>Pentapetalae</taxon>
        <taxon>rosids</taxon>
        <taxon>fabids</taxon>
        <taxon>Fagales</taxon>
        <taxon>Fagaceae</taxon>
        <taxon>Castanea</taxon>
    </lineage>
</organism>
<evidence type="ECO:0000313" key="2">
    <source>
        <dbReference type="EMBL" id="KAF3942590.1"/>
    </source>
</evidence>
<feature type="compositionally biased region" description="Polar residues" evidence="1">
    <location>
        <begin position="14"/>
        <end position="33"/>
    </location>
</feature>
<feature type="region of interest" description="Disordered" evidence="1">
    <location>
        <begin position="1"/>
        <end position="100"/>
    </location>
</feature>
<evidence type="ECO:0000313" key="3">
    <source>
        <dbReference type="Proteomes" id="UP000737018"/>
    </source>
</evidence>
<sequence>MKKKNNSKPAPETSEPSETVEQGSMTNESGSGENTEELMDGTTTENKVLKNGSIENGKKETLAFSKNRKKRKFPSREVISKEREEKRRALREQKVVRKRS</sequence>
<evidence type="ECO:0000256" key="1">
    <source>
        <dbReference type="SAM" id="MobiDB-lite"/>
    </source>
</evidence>
<name>A0A8J4Q2I6_9ROSI</name>
<proteinExistence type="predicted"/>
<protein>
    <submittedName>
        <fullName evidence="2">Uncharacterized protein</fullName>
    </submittedName>
</protein>
<accession>A0A8J4Q2I6</accession>
<reference evidence="2" key="1">
    <citation type="submission" date="2020-03" db="EMBL/GenBank/DDBJ databases">
        <title>Castanea mollissima Vanexum genome sequencing.</title>
        <authorList>
            <person name="Staton M."/>
        </authorList>
    </citation>
    <scope>NUCLEOTIDE SEQUENCE</scope>
    <source>
        <tissue evidence="2">Leaf</tissue>
    </source>
</reference>
<feature type="compositionally biased region" description="Basic and acidic residues" evidence="1">
    <location>
        <begin position="74"/>
        <end position="100"/>
    </location>
</feature>
<dbReference type="AlphaFoldDB" id="A0A8J4Q2I6"/>
<keyword evidence="3" id="KW-1185">Reference proteome</keyword>